<keyword evidence="1" id="KW-0812">Transmembrane</keyword>
<evidence type="ECO:0000313" key="4">
    <source>
        <dbReference type="Proteomes" id="UP000823775"/>
    </source>
</evidence>
<accession>A0ABS8Y5N9</accession>
<reference evidence="3 4" key="1">
    <citation type="journal article" date="2021" name="BMC Genomics">
        <title>Datura genome reveals duplications of psychoactive alkaloid biosynthetic genes and high mutation rate following tissue culture.</title>
        <authorList>
            <person name="Rajewski A."/>
            <person name="Carter-House D."/>
            <person name="Stajich J."/>
            <person name="Litt A."/>
        </authorList>
    </citation>
    <scope>NUCLEOTIDE SEQUENCE [LARGE SCALE GENOMIC DNA]</scope>
    <source>
        <strain evidence="3">AR-01</strain>
    </source>
</reference>
<feature type="transmembrane region" description="Helical" evidence="1">
    <location>
        <begin position="246"/>
        <end position="269"/>
    </location>
</feature>
<dbReference type="Gene3D" id="2.60.120.430">
    <property type="entry name" value="Galactose-binding lectin"/>
    <property type="match status" value="1"/>
</dbReference>
<dbReference type="EMBL" id="JACEIK010042240">
    <property type="protein sequence ID" value="MCE5167000.1"/>
    <property type="molecule type" value="Genomic_DNA"/>
</dbReference>
<dbReference type="InterPro" id="IPR021720">
    <property type="entry name" value="Malectin_dom"/>
</dbReference>
<evidence type="ECO:0000259" key="2">
    <source>
        <dbReference type="Pfam" id="PF11721"/>
    </source>
</evidence>
<dbReference type="Pfam" id="PF11721">
    <property type="entry name" value="Malectin"/>
    <property type="match status" value="1"/>
</dbReference>
<organism evidence="3 4">
    <name type="scientific">Datura stramonium</name>
    <name type="common">Jimsonweed</name>
    <name type="synonym">Common thornapple</name>
    <dbReference type="NCBI Taxonomy" id="4076"/>
    <lineage>
        <taxon>Eukaryota</taxon>
        <taxon>Viridiplantae</taxon>
        <taxon>Streptophyta</taxon>
        <taxon>Embryophyta</taxon>
        <taxon>Tracheophyta</taxon>
        <taxon>Spermatophyta</taxon>
        <taxon>Magnoliopsida</taxon>
        <taxon>eudicotyledons</taxon>
        <taxon>Gunneridae</taxon>
        <taxon>Pentapetalae</taxon>
        <taxon>asterids</taxon>
        <taxon>lamiids</taxon>
        <taxon>Solanales</taxon>
        <taxon>Solanaceae</taxon>
        <taxon>Solanoideae</taxon>
        <taxon>Datureae</taxon>
        <taxon>Datura</taxon>
    </lineage>
</organism>
<comment type="caution">
    <text evidence="3">The sequence shown here is derived from an EMBL/GenBank/DDBJ whole genome shotgun (WGS) entry which is preliminary data.</text>
</comment>
<keyword evidence="1" id="KW-1133">Transmembrane helix</keyword>
<feature type="non-terminal residue" evidence="3">
    <location>
        <position position="280"/>
    </location>
</feature>
<gene>
    <name evidence="3" type="ORF">HAX54_033107</name>
</gene>
<evidence type="ECO:0000313" key="3">
    <source>
        <dbReference type="EMBL" id="MCE5167000.1"/>
    </source>
</evidence>
<keyword evidence="1" id="KW-0472">Membrane</keyword>
<dbReference type="Proteomes" id="UP000823775">
    <property type="component" value="Unassembled WGS sequence"/>
</dbReference>
<evidence type="ECO:0000256" key="1">
    <source>
        <dbReference type="SAM" id="Phobius"/>
    </source>
</evidence>
<dbReference type="PANTHER" id="PTHR34081">
    <property type="entry name" value="MALECTIN DOMAIN-CONTAINING PROTEIN"/>
    <property type="match status" value="1"/>
</dbReference>
<sequence>MIDLSYNNFSESSEPICHETLNLFRSYNGMKNSEHGKCLPSCSTDWYSVHINCGGESVTIGDTIYEADRDSAGAAKFSSSKESWGASNSGFFWDRSITEKDYQATNISSIKGNDSELYTTARLSALSLTYYGRCLANGNYTVTLHFAEIVIRDNRSFQSLGKRIFDVYIQGEKKLKDFDIRNEAGEVDKALKRRFFAVVEDGTLEVRFQSAGKGTAALPRRGSYGPLVSAISFEANFKPPAKHKKMVAIIAGAVVSSLVLIFTILFVAWKRNRDRISKEE</sequence>
<protein>
    <recommendedName>
        <fullName evidence="2">Malectin domain-containing protein</fullName>
    </recommendedName>
</protein>
<dbReference type="PANTHER" id="PTHR34081:SF1">
    <property type="entry name" value="MALECTIN, LEUCINE-RICH REPEAT DOMAIN, L DOMAIN-LIKE PROTEIN-RELATED"/>
    <property type="match status" value="1"/>
</dbReference>
<keyword evidence="4" id="KW-1185">Reference proteome</keyword>
<proteinExistence type="predicted"/>
<name>A0ABS8Y5N9_DATST</name>
<feature type="domain" description="Malectin" evidence="2">
    <location>
        <begin position="48"/>
        <end position="231"/>
    </location>
</feature>